<dbReference type="InterPro" id="IPR011047">
    <property type="entry name" value="Quinoprotein_ADH-like_sf"/>
</dbReference>
<dbReference type="Pfam" id="PF00400">
    <property type="entry name" value="WD40"/>
    <property type="match status" value="5"/>
</dbReference>
<dbReference type="AlphaFoldDB" id="A0A2W1JWP1"/>
<dbReference type="InterPro" id="IPR015943">
    <property type="entry name" value="WD40/YVTN_repeat-like_dom_sf"/>
</dbReference>
<organism evidence="6 7">
    <name type="scientific">Acaryochloris thomasi RCC1774</name>
    <dbReference type="NCBI Taxonomy" id="1764569"/>
    <lineage>
        <taxon>Bacteria</taxon>
        <taxon>Bacillati</taxon>
        <taxon>Cyanobacteriota</taxon>
        <taxon>Cyanophyceae</taxon>
        <taxon>Acaryochloridales</taxon>
        <taxon>Acaryochloridaceae</taxon>
        <taxon>Acaryochloris</taxon>
        <taxon>Acaryochloris thomasi</taxon>
    </lineage>
</organism>
<reference evidence="6 7" key="1">
    <citation type="journal article" date="2018" name="Sci. Rep.">
        <title>A novel species of the marine cyanobacterium Acaryochloris with a unique pigment content and lifestyle.</title>
        <authorList>
            <person name="Partensky F."/>
            <person name="Six C."/>
            <person name="Ratin M."/>
            <person name="Garczarek L."/>
            <person name="Vaulot D."/>
            <person name="Probert I."/>
            <person name="Calteau A."/>
            <person name="Gourvil P."/>
            <person name="Marie D."/>
            <person name="Grebert T."/>
            <person name="Bouchier C."/>
            <person name="Le Panse S."/>
            <person name="Gachenot M."/>
            <person name="Rodriguez F."/>
            <person name="Garrido J.L."/>
        </authorList>
    </citation>
    <scope>NUCLEOTIDE SEQUENCE [LARGE SCALE GENOMIC DNA]</scope>
    <source>
        <strain evidence="6 7">RCC1774</strain>
    </source>
</reference>
<dbReference type="Pfam" id="PF00069">
    <property type="entry name" value="Pkinase"/>
    <property type="match status" value="1"/>
</dbReference>
<keyword evidence="1 3" id="KW-0853">WD repeat</keyword>
<dbReference type="RefSeq" id="WP_110985305.1">
    <property type="nucleotide sequence ID" value="NZ_CAWNWM010000003.1"/>
</dbReference>
<dbReference type="PRINTS" id="PR00320">
    <property type="entry name" value="GPROTEINBRPT"/>
</dbReference>
<dbReference type="InterPro" id="IPR019775">
    <property type="entry name" value="WD40_repeat_CS"/>
</dbReference>
<proteinExistence type="predicted"/>
<keyword evidence="2" id="KW-0677">Repeat</keyword>
<dbReference type="SUPFAM" id="SSF56112">
    <property type="entry name" value="Protein kinase-like (PK-like)"/>
    <property type="match status" value="1"/>
</dbReference>
<feature type="repeat" description="WD" evidence="3">
    <location>
        <begin position="649"/>
        <end position="681"/>
    </location>
</feature>
<dbReference type="InterPro" id="IPR001680">
    <property type="entry name" value="WD40_rpt"/>
</dbReference>
<evidence type="ECO:0000256" key="3">
    <source>
        <dbReference type="PROSITE-ProRule" id="PRU00221"/>
    </source>
</evidence>
<comment type="caution">
    <text evidence="6">The sequence shown here is derived from an EMBL/GenBank/DDBJ whole genome shotgun (WGS) entry which is preliminary data.</text>
</comment>
<accession>A0A2W1JWP1</accession>
<dbReference type="Proteomes" id="UP000248857">
    <property type="component" value="Unassembled WGS sequence"/>
</dbReference>
<feature type="repeat" description="WD" evidence="3">
    <location>
        <begin position="724"/>
        <end position="765"/>
    </location>
</feature>
<dbReference type="SMART" id="SM00220">
    <property type="entry name" value="S_TKc"/>
    <property type="match status" value="1"/>
</dbReference>
<dbReference type="PROSITE" id="PS50082">
    <property type="entry name" value="WD_REPEATS_2"/>
    <property type="match status" value="6"/>
</dbReference>
<evidence type="ECO:0000259" key="5">
    <source>
        <dbReference type="PROSITE" id="PS50011"/>
    </source>
</evidence>
<feature type="repeat" description="WD" evidence="3">
    <location>
        <begin position="504"/>
        <end position="545"/>
    </location>
</feature>
<dbReference type="GO" id="GO:0004672">
    <property type="term" value="F:protein kinase activity"/>
    <property type="evidence" value="ECO:0007669"/>
    <property type="project" value="InterPro"/>
</dbReference>
<dbReference type="SMART" id="SM00320">
    <property type="entry name" value="WD40"/>
    <property type="match status" value="7"/>
</dbReference>
<evidence type="ECO:0000256" key="2">
    <source>
        <dbReference type="ARBA" id="ARBA00022737"/>
    </source>
</evidence>
<sequence>MTVLLRMIAGQSVQLTDQIANSGEGTVWQTSLKGYLAKLYHTATPERVKKLQVMVAHPPRDPMTEHGHITFAWPHDLLQDSQGQCLGFLMPEVDSSVKLSTIYNAKLRSRKAPRFNWYYLHTAALNIALAMQSLHQEDYVVGDVKPQNILVNNQALVSVIDADSFQVRDPHTRELYRCLVGSEGFTPAELLGQDLATVDQTEIHDRFRLAVIIYLLLFGDQPFKGRWVGKGESPQPSELIKAGYWPFGKDSLIQPGPHTIALSIVHPELQDCFHRCFSKGHRQPQNRPTAADWVRALRLARKDLMTCKIETNHLYSLSYGRCYWCDRKSKLNIDIFSPKPKPKVRPAPKPRGTASPRKPTSLRRSTSNKRHSSSSLPSPSTRHRSALIRLPTPSKAVVGSFLCLSSLAGLAILLLPDLRGSIPQSLERSFDQQLTRSFEWLSTTLPGSKIPKPESIRASTSQRGHGDRVSTLAISPDSRFLVSGSQDFMIKIWNLQTGKLLRTLSGHYEPVTSVQFADRGKILVSRSASGKVLLWDFATGEPRNRLNLQEAGGQTVGKTLDSSGTILASVAWDGTILLRDLRTNEVRQIEPGSVSTSQAITVTPDAQTLISSTSDGQIKLWDIPTGQFRRSFPNVNDWDAIKTMQFTSALAVGQNGRQLASGGLGGAIHLWNMQTGQLIRALPGHGQAISALALSTNNAVLASGSSDSLIKLWRLQDAQLVQTLKGHSGEISALSVSPDGAIVVSGSEDNTIRVWQLMTGQLLQTLGKP</sequence>
<dbReference type="PROSITE" id="PS50011">
    <property type="entry name" value="PROTEIN_KINASE_DOM"/>
    <property type="match status" value="1"/>
</dbReference>
<feature type="repeat" description="WD" evidence="3">
    <location>
        <begin position="590"/>
        <end position="631"/>
    </location>
</feature>
<feature type="repeat" description="WD" evidence="3">
    <location>
        <begin position="462"/>
        <end position="503"/>
    </location>
</feature>
<dbReference type="PANTHER" id="PTHR22847">
    <property type="entry name" value="WD40 REPEAT PROTEIN"/>
    <property type="match status" value="1"/>
</dbReference>
<dbReference type="OrthoDB" id="5782056at2"/>
<dbReference type="CDD" id="cd00200">
    <property type="entry name" value="WD40"/>
    <property type="match status" value="1"/>
</dbReference>
<dbReference type="InterPro" id="IPR011009">
    <property type="entry name" value="Kinase-like_dom_sf"/>
</dbReference>
<dbReference type="InterPro" id="IPR020472">
    <property type="entry name" value="WD40_PAC1"/>
</dbReference>
<feature type="domain" description="Protein kinase" evidence="5">
    <location>
        <begin position="13"/>
        <end position="299"/>
    </location>
</feature>
<dbReference type="PROSITE" id="PS00678">
    <property type="entry name" value="WD_REPEATS_1"/>
    <property type="match status" value="2"/>
</dbReference>
<evidence type="ECO:0000256" key="4">
    <source>
        <dbReference type="SAM" id="MobiDB-lite"/>
    </source>
</evidence>
<evidence type="ECO:0000313" key="6">
    <source>
        <dbReference type="EMBL" id="PZD74084.1"/>
    </source>
</evidence>
<keyword evidence="7" id="KW-1185">Reference proteome</keyword>
<dbReference type="Gene3D" id="2.130.10.10">
    <property type="entry name" value="YVTN repeat-like/Quinoprotein amine dehydrogenase"/>
    <property type="match status" value="2"/>
</dbReference>
<dbReference type="PROSITE" id="PS50294">
    <property type="entry name" value="WD_REPEATS_REGION"/>
    <property type="match status" value="5"/>
</dbReference>
<dbReference type="EMBL" id="PQWO01000003">
    <property type="protein sequence ID" value="PZD74084.1"/>
    <property type="molecule type" value="Genomic_DNA"/>
</dbReference>
<dbReference type="Gene3D" id="1.10.510.10">
    <property type="entry name" value="Transferase(Phosphotransferase) domain 1"/>
    <property type="match status" value="1"/>
</dbReference>
<feature type="repeat" description="WD" evidence="3">
    <location>
        <begin position="682"/>
        <end position="723"/>
    </location>
</feature>
<evidence type="ECO:0000256" key="1">
    <source>
        <dbReference type="ARBA" id="ARBA00022574"/>
    </source>
</evidence>
<dbReference type="SUPFAM" id="SSF50998">
    <property type="entry name" value="Quinoprotein alcohol dehydrogenase-like"/>
    <property type="match status" value="1"/>
</dbReference>
<gene>
    <name evidence="6" type="ORF">C1752_01338</name>
</gene>
<dbReference type="InterPro" id="IPR000719">
    <property type="entry name" value="Prot_kinase_dom"/>
</dbReference>
<dbReference type="GO" id="GO:0005524">
    <property type="term" value="F:ATP binding"/>
    <property type="evidence" value="ECO:0007669"/>
    <property type="project" value="InterPro"/>
</dbReference>
<feature type="region of interest" description="Disordered" evidence="4">
    <location>
        <begin position="336"/>
        <end position="384"/>
    </location>
</feature>
<dbReference type="PANTHER" id="PTHR22847:SF637">
    <property type="entry name" value="WD REPEAT DOMAIN 5B"/>
    <property type="match status" value="1"/>
</dbReference>
<protein>
    <recommendedName>
        <fullName evidence="5">Protein kinase domain-containing protein</fullName>
    </recommendedName>
</protein>
<evidence type="ECO:0000313" key="7">
    <source>
        <dbReference type="Proteomes" id="UP000248857"/>
    </source>
</evidence>
<name>A0A2W1JWP1_9CYAN</name>